<evidence type="ECO:0000313" key="4">
    <source>
        <dbReference type="Proteomes" id="UP001431217"/>
    </source>
</evidence>
<dbReference type="SUPFAM" id="SSF54427">
    <property type="entry name" value="NTF2-like"/>
    <property type="match status" value="1"/>
</dbReference>
<evidence type="ECO:0000259" key="2">
    <source>
        <dbReference type="Pfam" id="PF14534"/>
    </source>
</evidence>
<gene>
    <name evidence="3" type="ORF">M2650_12035</name>
</gene>
<sequence>MDNKTAAIAGLALAAAQATAFAACPKSGAAIKALDTEYQAAVQKNDAKAMDRLLPDDFVLVTGKGKVIGKADLLAEARAGEIAYQRQDDSRQTVRFFGDIAVITALLHAKGNERGKPFDYRLWFSDVYLCTPAGWRYAFAQSSIPLPD</sequence>
<dbReference type="Proteomes" id="UP001431217">
    <property type="component" value="Unassembled WGS sequence"/>
</dbReference>
<proteinExistence type="predicted"/>
<dbReference type="Pfam" id="PF14534">
    <property type="entry name" value="DUF4440"/>
    <property type="match status" value="1"/>
</dbReference>
<dbReference type="InterPro" id="IPR027843">
    <property type="entry name" value="DUF4440"/>
</dbReference>
<evidence type="ECO:0000256" key="1">
    <source>
        <dbReference type="SAM" id="SignalP"/>
    </source>
</evidence>
<dbReference type="InterPro" id="IPR032710">
    <property type="entry name" value="NTF2-like_dom_sf"/>
</dbReference>
<feature type="signal peptide" evidence="1">
    <location>
        <begin position="1"/>
        <end position="22"/>
    </location>
</feature>
<feature type="domain" description="DUF4440" evidence="2">
    <location>
        <begin position="31"/>
        <end position="136"/>
    </location>
</feature>
<keyword evidence="4" id="KW-1185">Reference proteome</keyword>
<evidence type="ECO:0000313" key="3">
    <source>
        <dbReference type="EMBL" id="MCL1635352.1"/>
    </source>
</evidence>
<name>A0ABT0MKE7_9GAMM</name>
<accession>A0ABT0MKE7</accession>
<dbReference type="RefSeq" id="WP_249474810.1">
    <property type="nucleotide sequence ID" value="NZ_JAMBEP010000002.1"/>
</dbReference>
<feature type="chain" id="PRO_5047371236" evidence="1">
    <location>
        <begin position="23"/>
        <end position="148"/>
    </location>
</feature>
<organism evidence="3 4">
    <name type="scientific">Luteimonas galliterrae</name>
    <dbReference type="NCBI Taxonomy" id="2940486"/>
    <lineage>
        <taxon>Bacteria</taxon>
        <taxon>Pseudomonadati</taxon>
        <taxon>Pseudomonadota</taxon>
        <taxon>Gammaproteobacteria</taxon>
        <taxon>Lysobacterales</taxon>
        <taxon>Lysobacteraceae</taxon>
        <taxon>Luteimonas</taxon>
    </lineage>
</organism>
<dbReference type="Gene3D" id="3.10.450.50">
    <property type="match status" value="1"/>
</dbReference>
<comment type="caution">
    <text evidence="3">The sequence shown here is derived from an EMBL/GenBank/DDBJ whole genome shotgun (WGS) entry which is preliminary data.</text>
</comment>
<keyword evidence="1" id="KW-0732">Signal</keyword>
<reference evidence="3 4" key="1">
    <citation type="submission" date="2022-05" db="EMBL/GenBank/DDBJ databases">
        <title>Luteimonas sp. SX5, whole genome shotgun sequencing project.</title>
        <authorList>
            <person name="Zhao G."/>
            <person name="Shen L."/>
        </authorList>
    </citation>
    <scope>NUCLEOTIDE SEQUENCE [LARGE SCALE GENOMIC DNA]</scope>
    <source>
        <strain evidence="3 4">SX5</strain>
    </source>
</reference>
<dbReference type="PROSITE" id="PS51257">
    <property type="entry name" value="PROKAR_LIPOPROTEIN"/>
    <property type="match status" value="1"/>
</dbReference>
<dbReference type="EMBL" id="JAMBEP010000002">
    <property type="protein sequence ID" value="MCL1635352.1"/>
    <property type="molecule type" value="Genomic_DNA"/>
</dbReference>
<protein>
    <submittedName>
        <fullName evidence="3">Nuclear transport factor 2 family protein</fullName>
    </submittedName>
</protein>